<dbReference type="Gene3D" id="1.10.287.1060">
    <property type="entry name" value="ESAT-6-like"/>
    <property type="match status" value="1"/>
</dbReference>
<dbReference type="EMBL" id="JBHSBI010000048">
    <property type="protein sequence ID" value="MFC4015652.1"/>
    <property type="molecule type" value="Genomic_DNA"/>
</dbReference>
<name>A0ABV8GSD2_9ACTN</name>
<gene>
    <name evidence="1" type="ORF">ACFOY2_51170</name>
</gene>
<protein>
    <submittedName>
        <fullName evidence="1">WXG100 family type VII secretion target</fullName>
    </submittedName>
</protein>
<evidence type="ECO:0000313" key="1">
    <source>
        <dbReference type="EMBL" id="MFC4015652.1"/>
    </source>
</evidence>
<sequence>MPADDIFDITKVNYNGLGQGEEAFAKAFNDMVTTLDNLERDLLAKSAVWEGESKTVFQEVRELWKREANDMSQFIDALKTNINVTNMNMQQVERVNAQIFDGR</sequence>
<dbReference type="Proteomes" id="UP001595851">
    <property type="component" value="Unassembled WGS sequence"/>
</dbReference>
<dbReference type="InterPro" id="IPR036689">
    <property type="entry name" value="ESAT-6-like_sf"/>
</dbReference>
<organism evidence="1 2">
    <name type="scientific">Nonomuraea purpurea</name>
    <dbReference type="NCBI Taxonomy" id="1849276"/>
    <lineage>
        <taxon>Bacteria</taxon>
        <taxon>Bacillati</taxon>
        <taxon>Actinomycetota</taxon>
        <taxon>Actinomycetes</taxon>
        <taxon>Streptosporangiales</taxon>
        <taxon>Streptosporangiaceae</taxon>
        <taxon>Nonomuraea</taxon>
    </lineage>
</organism>
<comment type="caution">
    <text evidence="1">The sequence shown here is derived from an EMBL/GenBank/DDBJ whole genome shotgun (WGS) entry which is preliminary data.</text>
</comment>
<keyword evidence="2" id="KW-1185">Reference proteome</keyword>
<reference evidence="2" key="1">
    <citation type="journal article" date="2019" name="Int. J. Syst. Evol. Microbiol.">
        <title>The Global Catalogue of Microorganisms (GCM) 10K type strain sequencing project: providing services to taxonomists for standard genome sequencing and annotation.</title>
        <authorList>
            <consortium name="The Broad Institute Genomics Platform"/>
            <consortium name="The Broad Institute Genome Sequencing Center for Infectious Disease"/>
            <person name="Wu L."/>
            <person name="Ma J."/>
        </authorList>
    </citation>
    <scope>NUCLEOTIDE SEQUENCE [LARGE SCALE GENOMIC DNA]</scope>
    <source>
        <strain evidence="2">TBRC 1276</strain>
    </source>
</reference>
<evidence type="ECO:0000313" key="2">
    <source>
        <dbReference type="Proteomes" id="UP001595851"/>
    </source>
</evidence>
<proteinExistence type="predicted"/>
<dbReference type="InterPro" id="IPR010310">
    <property type="entry name" value="T7SS_ESAT-6-like"/>
</dbReference>
<accession>A0ABV8GSD2</accession>
<dbReference type="RefSeq" id="WP_379535464.1">
    <property type="nucleotide sequence ID" value="NZ_JBHSBI010000048.1"/>
</dbReference>
<dbReference type="SUPFAM" id="SSF140453">
    <property type="entry name" value="EsxAB dimer-like"/>
    <property type="match status" value="1"/>
</dbReference>
<dbReference type="Pfam" id="PF06013">
    <property type="entry name" value="WXG100"/>
    <property type="match status" value="1"/>
</dbReference>